<name>A5C0Z5_VITVI</name>
<dbReference type="InterPro" id="IPR012337">
    <property type="entry name" value="RNaseH-like_sf"/>
</dbReference>
<feature type="compositionally biased region" description="Polar residues" evidence="1">
    <location>
        <begin position="523"/>
        <end position="550"/>
    </location>
</feature>
<feature type="compositionally biased region" description="Acidic residues" evidence="1">
    <location>
        <begin position="10"/>
        <end position="23"/>
    </location>
</feature>
<accession>A5C0Z5</accession>
<proteinExistence type="predicted"/>
<dbReference type="Pfam" id="PF04937">
    <property type="entry name" value="DUF659"/>
    <property type="match status" value="1"/>
</dbReference>
<feature type="domain" description="DUF659" evidence="2">
    <location>
        <begin position="210"/>
        <end position="261"/>
    </location>
</feature>
<organism evidence="3">
    <name type="scientific">Vitis vinifera</name>
    <name type="common">Grape</name>
    <dbReference type="NCBI Taxonomy" id="29760"/>
    <lineage>
        <taxon>Eukaryota</taxon>
        <taxon>Viridiplantae</taxon>
        <taxon>Streptophyta</taxon>
        <taxon>Embryophyta</taxon>
        <taxon>Tracheophyta</taxon>
        <taxon>Spermatophyta</taxon>
        <taxon>Magnoliopsida</taxon>
        <taxon>eudicotyledons</taxon>
        <taxon>Gunneridae</taxon>
        <taxon>Pentapetalae</taxon>
        <taxon>rosids</taxon>
        <taxon>Vitales</taxon>
        <taxon>Vitaceae</taxon>
        <taxon>Viteae</taxon>
        <taxon>Vitis</taxon>
    </lineage>
</organism>
<dbReference type="InterPro" id="IPR007021">
    <property type="entry name" value="DUF659"/>
</dbReference>
<evidence type="ECO:0000313" key="3">
    <source>
        <dbReference type="EMBL" id="CAN83801.1"/>
    </source>
</evidence>
<feature type="region of interest" description="Disordered" evidence="1">
    <location>
        <begin position="1"/>
        <end position="89"/>
    </location>
</feature>
<evidence type="ECO:0000259" key="2">
    <source>
        <dbReference type="Pfam" id="PF04937"/>
    </source>
</evidence>
<dbReference type="AlphaFoldDB" id="A5C0Z5"/>
<sequence>MGDNQRYVIDEDDDDDDDDDDNNDVYMYPIDMQPDERDAYRVVVQASKATEWDQQQHETLVGSKDKTGESSRPSDAPRPMRKSQSVRYSEPSSPIALSLYKSFTVKRRNIKDLFKCGSIKETMELLISKFFIYEGVAPHKANFHHFKNMIIGTQQAGTGIEPPSPYEIKNKYLEMEYAEMEAYVNQQREKWKTYGYIKMSDGWIGPMKLNNGSVFVKASKLLMKKFNLYWTPCAVHCVNLMFKDIDKRPSVAEVISNARKITNFIYNHGWLLAHMRKFYGGDIVRPGATRFATNYIALDSLLKKGVDLKKLFTSDQWAQQTLSQTKIDQEMEKLMFNHPYWDEVTKVVSLYEPLYVVLCLIDSEVVPTMPFVYELMQVMKENLIHQQAREWMFEIIKGRWEKTLKHPLHTPCFNTDMELVAILNCSHVFMKLDPIAELLSQFGNELKLHDMKVENDRVAKKDYLDLLDISAEVRSLHLDDEIENPDPWIAAHAREFGVDVDQVLLKEVHSESFSKDTDDSFKATLNSHPSVDSTSVGQSRKPSVFSTSVSGYDGLRGGTDDGDDNVGGNVGQQQQNDFTHCTQDEDHGSRRASPGIGAIRKPYRERERTMAPPFNEQLFSASFESMSIGTQFSDSSNEANIYPPYDMGYGQSSSSMDEEYGMPNHSPFAQMSYDSYHIACQMQGGFDTSTWVNPKYPIHAEVIVEVGQTYPIRESISVKGQQQLQWQAKRDPPTIDSLLLLPLSNEEDHMTNTSSLLTVEERSHLETLLCQNADIFVWTHFGYA</sequence>
<protein>
    <recommendedName>
        <fullName evidence="2">DUF659 domain-containing protein</fullName>
    </recommendedName>
</protein>
<gene>
    <name evidence="3" type="ORF">VITISV_002573</name>
</gene>
<evidence type="ECO:0000256" key="1">
    <source>
        <dbReference type="SAM" id="MobiDB-lite"/>
    </source>
</evidence>
<dbReference type="EMBL" id="AM478309">
    <property type="protein sequence ID" value="CAN83801.1"/>
    <property type="molecule type" value="Genomic_DNA"/>
</dbReference>
<dbReference type="SUPFAM" id="SSF53098">
    <property type="entry name" value="Ribonuclease H-like"/>
    <property type="match status" value="1"/>
</dbReference>
<dbReference type="PANTHER" id="PTHR32166:SF122">
    <property type="entry name" value="OS09G0499600 PROTEIN"/>
    <property type="match status" value="1"/>
</dbReference>
<dbReference type="PANTHER" id="PTHR32166">
    <property type="entry name" value="OSJNBA0013A04.12 PROTEIN"/>
    <property type="match status" value="1"/>
</dbReference>
<feature type="region of interest" description="Disordered" evidence="1">
    <location>
        <begin position="516"/>
        <end position="574"/>
    </location>
</feature>
<reference evidence="3" key="1">
    <citation type="journal article" date="2007" name="PLoS ONE">
        <title>The first genome sequence of an elite grapevine cultivar (Pinot noir Vitis vinifera L.): coping with a highly heterozygous genome.</title>
        <authorList>
            <person name="Velasco R."/>
            <person name="Zharkikh A."/>
            <person name="Troggio M."/>
            <person name="Cartwright D.A."/>
            <person name="Cestaro A."/>
            <person name="Pruss D."/>
            <person name="Pindo M."/>
            <person name="FitzGerald L.M."/>
            <person name="Vezzulli S."/>
            <person name="Reid J."/>
            <person name="Malacarne G."/>
            <person name="Iliev D."/>
            <person name="Coppola G."/>
            <person name="Wardell B."/>
            <person name="Micheletti D."/>
            <person name="Macalma T."/>
            <person name="Facci M."/>
            <person name="Mitchell J.T."/>
            <person name="Perazzolli M."/>
            <person name="Eldredge G."/>
            <person name="Gatto P."/>
            <person name="Oyzerski R."/>
            <person name="Moretto M."/>
            <person name="Gutin N."/>
            <person name="Stefanini M."/>
            <person name="Chen Y."/>
            <person name="Segala C."/>
            <person name="Davenport C."/>
            <person name="Dematte L."/>
            <person name="Mraz A."/>
            <person name="Battilana J."/>
            <person name="Stormo K."/>
            <person name="Costa F."/>
            <person name="Tao Q."/>
            <person name="Si-Ammour A."/>
            <person name="Harkins T."/>
            <person name="Lackey A."/>
            <person name="Perbost C."/>
            <person name="Taillon B."/>
            <person name="Stella A."/>
            <person name="Solovyev V."/>
            <person name="Fawcett J.A."/>
            <person name="Sterck L."/>
            <person name="Vandepoele K."/>
            <person name="Grando S.M."/>
            <person name="Toppo S."/>
            <person name="Moser C."/>
            <person name="Lanchbury J."/>
            <person name="Bogden R."/>
            <person name="Skolnick M."/>
            <person name="Sgaramella V."/>
            <person name="Bhatnagar S.K."/>
            <person name="Fontana P."/>
            <person name="Gutin A."/>
            <person name="Van de Peer Y."/>
            <person name="Salamini F."/>
            <person name="Viola R."/>
        </authorList>
    </citation>
    <scope>NUCLEOTIDE SEQUENCE</scope>
</reference>